<protein>
    <submittedName>
        <fullName evidence="1">DUF5130 domain-containing protein</fullName>
    </submittedName>
</protein>
<accession>A0ABX8SAL1</accession>
<dbReference type="Gene3D" id="3.10.310.50">
    <property type="match status" value="1"/>
</dbReference>
<keyword evidence="2" id="KW-1185">Reference proteome</keyword>
<proteinExistence type="predicted"/>
<dbReference type="EMBL" id="CP079105">
    <property type="protein sequence ID" value="QXQ14894.1"/>
    <property type="molecule type" value="Genomic_DNA"/>
</dbReference>
<gene>
    <name evidence="1" type="ORF">KV203_05800</name>
</gene>
<reference evidence="1" key="1">
    <citation type="submission" date="2021-07" db="EMBL/GenBank/DDBJ databases">
        <title>Candidatus Kaistella beijingensis sp. nov. isolated from a municipal wastewater treatment plant is involved in sludge foaming.</title>
        <authorList>
            <person name="Song Y."/>
            <person name="Liu S.-J."/>
        </authorList>
    </citation>
    <scope>NUCLEOTIDE SEQUENCE</scope>
    <source>
        <strain evidence="1">DSM 43998</strain>
    </source>
</reference>
<dbReference type="InterPro" id="IPR033437">
    <property type="entry name" value="DUF5130"/>
</dbReference>
<evidence type="ECO:0000313" key="1">
    <source>
        <dbReference type="EMBL" id="QXQ14894.1"/>
    </source>
</evidence>
<dbReference type="RefSeq" id="WP_066469152.1">
    <property type="nucleotide sequence ID" value="NZ_CBCRUZ010000009.1"/>
</dbReference>
<organism evidence="1 2">
    <name type="scientific">Skermania pinensis</name>
    <dbReference type="NCBI Taxonomy" id="39122"/>
    <lineage>
        <taxon>Bacteria</taxon>
        <taxon>Bacillati</taxon>
        <taxon>Actinomycetota</taxon>
        <taxon>Actinomycetes</taxon>
        <taxon>Mycobacteriales</taxon>
        <taxon>Gordoniaceae</taxon>
        <taxon>Skermania</taxon>
    </lineage>
</organism>
<dbReference type="Proteomes" id="UP000887023">
    <property type="component" value="Chromosome"/>
</dbReference>
<dbReference type="Pfam" id="PF17174">
    <property type="entry name" value="DUF5130"/>
    <property type="match status" value="1"/>
</dbReference>
<evidence type="ECO:0000313" key="2">
    <source>
        <dbReference type="Proteomes" id="UP000887023"/>
    </source>
</evidence>
<sequence length="154" mass="16053">MGAGSSRPAVDPATLPPGSVITAGGRVSGVHQVGQVFDELPFTETELIQLDNALTDAIRQTLIRFNVYIGDLGNDPAAGADELFPRTPDPAHSVLLAVSPNQRRIEVRTGRAVADRADHRVAQLGVTAATSAFKDGDLIDGLVSAVRVMSSAIG</sequence>
<name>A0ABX8SAL1_9ACTN</name>